<proteinExistence type="predicted"/>
<evidence type="ECO:0000256" key="1">
    <source>
        <dbReference type="SAM" id="MobiDB-lite"/>
    </source>
</evidence>
<dbReference type="Proteomes" id="UP001064933">
    <property type="component" value="Chromosome"/>
</dbReference>
<dbReference type="RefSeq" id="WP_261756936.1">
    <property type="nucleotide sequence ID" value="NZ_CP104562.2"/>
</dbReference>
<protein>
    <submittedName>
        <fullName evidence="2">Uncharacterized protein</fullName>
    </submittedName>
</protein>
<feature type="region of interest" description="Disordered" evidence="1">
    <location>
        <begin position="435"/>
        <end position="582"/>
    </location>
</feature>
<name>A0ABY6AZM7_9BURK</name>
<feature type="compositionally biased region" description="Polar residues" evidence="1">
    <location>
        <begin position="320"/>
        <end position="330"/>
    </location>
</feature>
<evidence type="ECO:0000313" key="3">
    <source>
        <dbReference type="Proteomes" id="UP001064933"/>
    </source>
</evidence>
<feature type="region of interest" description="Disordered" evidence="1">
    <location>
        <begin position="283"/>
        <end position="330"/>
    </location>
</feature>
<evidence type="ECO:0000313" key="2">
    <source>
        <dbReference type="EMBL" id="UXH77194.1"/>
    </source>
</evidence>
<sequence>MTLQQTLAQALAHAQRHGHQAPRQRLDLRHWHAREVSAVPRDIWRRLAGSVDMVQMPQGWTPRDFAWLAALAQVNMVSCSDLPQDRHPFDTLPPPVRVVITPEPHPDWRADPHRHRLFLSTAKSGDHAYLDAHATQHLDAQALEMQLRRDGLPEHWPSPQRYQDAMEAACQLVDQARSRLPPFQGADVHCWPLDVVQAKVITDVIEHTPLPLLSSQGRTAFLALQHNLRPDSRMETLAAWKIHLVDVAVKEAAATLLQPASDTPALLPLAELIDVARQRRFETRSPPLREPLAAPATPERRTGDGHVRQAQTARRPLISRANSEPHPSTQVRATTMPAMWWSAGPLHFPAAPHQSPQAGSLATLLLPPLIARGLGLRPSSRVGSGSPGSLSTESAPPTPPTAPSAGGPHQRSHPLAGLEGGALFARPARIQSHSLEAPRQDQGSLAPSEPTKEAPRSGPASAGAQNPDTPPPTTPKIAASASARQRSNPVGPAREARTDADAGSRRSGDLMRRLQKLLSPMRSRRDTLGEEFLALPPLPAAKRLSPFPSPSKRRPDPREETDNTLGTTPAQEPPPPTVDGVR</sequence>
<keyword evidence="3" id="KW-1185">Reference proteome</keyword>
<feature type="compositionally biased region" description="Basic and acidic residues" evidence="1">
    <location>
        <begin position="494"/>
        <end position="512"/>
    </location>
</feature>
<reference evidence="2" key="1">
    <citation type="submission" date="2022-10" db="EMBL/GenBank/DDBJ databases">
        <title>Characterization and whole genome sequencing of a new Roseateles species, isolated from fresh water.</title>
        <authorList>
            <person name="Guliayeva D.Y."/>
            <person name="Akhremchuk A.E."/>
            <person name="Sikolenko M.A."/>
            <person name="Valentovich L.N."/>
            <person name="Sidarenka A.V."/>
        </authorList>
    </citation>
    <scope>NUCLEOTIDE SEQUENCE</scope>
    <source>
        <strain evidence="2">BIM B-1768</strain>
    </source>
</reference>
<dbReference type="EMBL" id="CP104562">
    <property type="protein sequence ID" value="UXH77194.1"/>
    <property type="molecule type" value="Genomic_DNA"/>
</dbReference>
<feature type="region of interest" description="Disordered" evidence="1">
    <location>
        <begin position="377"/>
        <end position="416"/>
    </location>
</feature>
<organism evidence="2 3">
    <name type="scientific">Roseateles amylovorans</name>
    <dbReference type="NCBI Taxonomy" id="2978473"/>
    <lineage>
        <taxon>Bacteria</taxon>
        <taxon>Pseudomonadati</taxon>
        <taxon>Pseudomonadota</taxon>
        <taxon>Betaproteobacteria</taxon>
        <taxon>Burkholderiales</taxon>
        <taxon>Sphaerotilaceae</taxon>
        <taxon>Roseateles</taxon>
    </lineage>
</organism>
<gene>
    <name evidence="2" type="ORF">N4261_19570</name>
</gene>
<feature type="compositionally biased region" description="Low complexity" evidence="1">
    <location>
        <begin position="377"/>
        <end position="395"/>
    </location>
</feature>
<feature type="compositionally biased region" description="Basic and acidic residues" evidence="1">
    <location>
        <begin position="298"/>
        <end position="307"/>
    </location>
</feature>
<feature type="compositionally biased region" description="Pro residues" evidence="1">
    <location>
        <begin position="571"/>
        <end position="582"/>
    </location>
</feature>
<accession>A0ABY6AZM7</accession>